<organism evidence="1 2">
    <name type="scientific">Petrolisthes cinctipes</name>
    <name type="common">Flat porcelain crab</name>
    <dbReference type="NCBI Taxonomy" id="88211"/>
    <lineage>
        <taxon>Eukaryota</taxon>
        <taxon>Metazoa</taxon>
        <taxon>Ecdysozoa</taxon>
        <taxon>Arthropoda</taxon>
        <taxon>Crustacea</taxon>
        <taxon>Multicrustacea</taxon>
        <taxon>Malacostraca</taxon>
        <taxon>Eumalacostraca</taxon>
        <taxon>Eucarida</taxon>
        <taxon>Decapoda</taxon>
        <taxon>Pleocyemata</taxon>
        <taxon>Anomura</taxon>
        <taxon>Galatheoidea</taxon>
        <taxon>Porcellanidae</taxon>
        <taxon>Petrolisthes</taxon>
    </lineage>
</organism>
<sequence>MLGLLKKTMTCLDSEMLLTLYKSLVRPRLEYCIQAWSPYTRGDIKKLEQVQRGATKLVPELAGYPYEERLTRLSLTILEERRIRGDMIETFKILKGFDKDGNDDEDYLKLAPIGHHSATRGHGLKLAKPSHRTIKRNKFFSSRIINKWNSLTEKVITSTSVNMFKNRYDQFETVRKLRRGTPYDF</sequence>
<name>A0AAE1G006_PETCI</name>
<protein>
    <submittedName>
        <fullName evidence="1">Uncharacterized protein</fullName>
    </submittedName>
</protein>
<dbReference type="EMBL" id="JAWQEG010000975">
    <property type="protein sequence ID" value="KAK3883575.1"/>
    <property type="molecule type" value="Genomic_DNA"/>
</dbReference>
<reference evidence="1" key="1">
    <citation type="submission" date="2023-10" db="EMBL/GenBank/DDBJ databases">
        <title>Genome assemblies of two species of porcelain crab, Petrolisthes cinctipes and Petrolisthes manimaculis (Anomura: Porcellanidae).</title>
        <authorList>
            <person name="Angst P."/>
        </authorList>
    </citation>
    <scope>NUCLEOTIDE SEQUENCE</scope>
    <source>
        <strain evidence="1">PB745_01</strain>
        <tissue evidence="1">Gill</tissue>
    </source>
</reference>
<evidence type="ECO:0000313" key="1">
    <source>
        <dbReference type="EMBL" id="KAK3883575.1"/>
    </source>
</evidence>
<accession>A0AAE1G006</accession>
<gene>
    <name evidence="1" type="ORF">Pcinc_012118</name>
</gene>
<dbReference type="AlphaFoldDB" id="A0AAE1G006"/>
<proteinExistence type="predicted"/>
<evidence type="ECO:0000313" key="2">
    <source>
        <dbReference type="Proteomes" id="UP001286313"/>
    </source>
</evidence>
<keyword evidence="2" id="KW-1185">Reference proteome</keyword>
<dbReference type="Proteomes" id="UP001286313">
    <property type="component" value="Unassembled WGS sequence"/>
</dbReference>
<comment type="caution">
    <text evidence="1">The sequence shown here is derived from an EMBL/GenBank/DDBJ whole genome shotgun (WGS) entry which is preliminary data.</text>
</comment>